<accession>A0ABT8W6L3</accession>
<proteinExistence type="predicted"/>
<name>A0ABT8W6L3_9FLAO</name>
<keyword evidence="2" id="KW-1185">Reference proteome</keyword>
<dbReference type="Gene3D" id="3.30.1120.10">
    <property type="match status" value="1"/>
</dbReference>
<dbReference type="Proteomes" id="UP001176883">
    <property type="component" value="Unassembled WGS sequence"/>
</dbReference>
<evidence type="ECO:0000313" key="2">
    <source>
        <dbReference type="Proteomes" id="UP001176883"/>
    </source>
</evidence>
<dbReference type="RefSeq" id="WP_303276441.1">
    <property type="nucleotide sequence ID" value="NZ_JAUOEK010000050.1"/>
</dbReference>
<protein>
    <recommendedName>
        <fullName evidence="3">N-sulphoglucosamine sulphohydrolase C-terminal domain-containing protein</fullName>
    </recommendedName>
</protein>
<dbReference type="EMBL" id="JAUOEK010000050">
    <property type="protein sequence ID" value="MDO5968762.1"/>
    <property type="molecule type" value="Genomic_DNA"/>
</dbReference>
<evidence type="ECO:0000313" key="1">
    <source>
        <dbReference type="EMBL" id="MDO5968762.1"/>
    </source>
</evidence>
<evidence type="ECO:0008006" key="3">
    <source>
        <dbReference type="Google" id="ProtNLM"/>
    </source>
</evidence>
<dbReference type="InterPro" id="IPR017850">
    <property type="entry name" value="Alkaline_phosphatase_core_sf"/>
</dbReference>
<comment type="caution">
    <text evidence="1">The sequence shown here is derived from an EMBL/GenBank/DDBJ whole genome shotgun (WGS) entry which is preliminary data.</text>
</comment>
<gene>
    <name evidence="1" type="ORF">Q4Q35_02995</name>
</gene>
<reference evidence="1" key="1">
    <citation type="submission" date="2023-07" db="EMBL/GenBank/DDBJ databases">
        <title>Two novel species in the genus Flavivirga.</title>
        <authorList>
            <person name="Kwon K."/>
        </authorList>
    </citation>
    <scope>NUCLEOTIDE SEQUENCE</scope>
    <source>
        <strain evidence="1">KCTC 52353</strain>
    </source>
</reference>
<dbReference type="SUPFAM" id="SSF53649">
    <property type="entry name" value="Alkaline phosphatase-like"/>
    <property type="match status" value="1"/>
</dbReference>
<sequence length="138" mass="15455">MQGLAPETSKIPDNAGEDSYSLYPILRDEKQNKNLRGAVIHHSVLGHFAIRDGKWKLNMLRGSGGSLEPTLINPGPKEAIYELYDMEKDPEETTNLYYEYPKVVEGLIVQLRKIIKNGRSTPGLHQDYVKGGWGNLCG</sequence>
<organism evidence="1 2">
    <name type="scientific">Flavivirga aquimarina</name>
    <dbReference type="NCBI Taxonomy" id="2027862"/>
    <lineage>
        <taxon>Bacteria</taxon>
        <taxon>Pseudomonadati</taxon>
        <taxon>Bacteroidota</taxon>
        <taxon>Flavobacteriia</taxon>
        <taxon>Flavobacteriales</taxon>
        <taxon>Flavobacteriaceae</taxon>
        <taxon>Flavivirga</taxon>
    </lineage>
</organism>